<dbReference type="STRING" id="1434701.SAMN05443634_1082"/>
<evidence type="ECO:0000313" key="3">
    <source>
        <dbReference type="Proteomes" id="UP000184120"/>
    </source>
</evidence>
<organism evidence="2 3">
    <name type="scientific">Chishuiella changwenlii</name>
    <dbReference type="NCBI Taxonomy" id="1434701"/>
    <lineage>
        <taxon>Bacteria</taxon>
        <taxon>Pseudomonadati</taxon>
        <taxon>Bacteroidota</taxon>
        <taxon>Flavobacteriia</taxon>
        <taxon>Flavobacteriales</taxon>
        <taxon>Weeksellaceae</taxon>
        <taxon>Chishuiella</taxon>
    </lineage>
</organism>
<feature type="transmembrane region" description="Helical" evidence="1">
    <location>
        <begin position="17"/>
        <end position="36"/>
    </location>
</feature>
<protein>
    <recommendedName>
        <fullName evidence="4">DUF3592 domain-containing protein</fullName>
    </recommendedName>
</protein>
<reference evidence="3" key="1">
    <citation type="submission" date="2016-11" db="EMBL/GenBank/DDBJ databases">
        <authorList>
            <person name="Varghese N."/>
            <person name="Submissions S."/>
        </authorList>
    </citation>
    <scope>NUCLEOTIDE SEQUENCE [LARGE SCALE GENOMIC DNA]</scope>
    <source>
        <strain evidence="3">DSM 27989</strain>
    </source>
</reference>
<sequence>MNKFLSKLMKDNIKEDLIYWLGIILIIIFFSIIIFYSNRNGLNNIKEKRLYTVGIISGFSRTKTTKSVKYIISYSGKTLEGKSSININKYSIGDRVLVVYNPNTNINILLPYFIDDSIKEPYNGWSKPPMNNITDSEIIKYLEEKY</sequence>
<dbReference type="OrthoDB" id="1254494at2"/>
<proteinExistence type="predicted"/>
<keyword evidence="1" id="KW-0472">Membrane</keyword>
<keyword evidence="1" id="KW-1133">Transmembrane helix</keyword>
<name>A0A1M6ZPL9_9FLAO</name>
<dbReference type="EMBL" id="FRBH01000008">
    <property type="protein sequence ID" value="SHL32283.1"/>
    <property type="molecule type" value="Genomic_DNA"/>
</dbReference>
<keyword evidence="1" id="KW-0812">Transmembrane</keyword>
<dbReference type="Proteomes" id="UP000184120">
    <property type="component" value="Unassembled WGS sequence"/>
</dbReference>
<evidence type="ECO:0000256" key="1">
    <source>
        <dbReference type="SAM" id="Phobius"/>
    </source>
</evidence>
<evidence type="ECO:0008006" key="4">
    <source>
        <dbReference type="Google" id="ProtNLM"/>
    </source>
</evidence>
<accession>A0A1M6ZPL9</accession>
<dbReference type="AlphaFoldDB" id="A0A1M6ZPL9"/>
<evidence type="ECO:0000313" key="2">
    <source>
        <dbReference type="EMBL" id="SHL32283.1"/>
    </source>
</evidence>
<dbReference type="RefSeq" id="WP_072932541.1">
    <property type="nucleotide sequence ID" value="NZ_FRBH01000008.1"/>
</dbReference>
<gene>
    <name evidence="2" type="ORF">SAMN05443634_1082</name>
</gene>